<name>A7I3Y4_CAMHC</name>
<dbReference type="eggNOG" id="COG0248">
    <property type="taxonomic scope" value="Bacteria"/>
</dbReference>
<evidence type="ECO:0000313" key="2">
    <source>
        <dbReference type="EMBL" id="ABS52071.1"/>
    </source>
</evidence>
<keyword evidence="3" id="KW-1185">Reference proteome</keyword>
<dbReference type="SUPFAM" id="SSF53067">
    <property type="entry name" value="Actin-like ATPase domain"/>
    <property type="match status" value="2"/>
</dbReference>
<dbReference type="InterPro" id="IPR050273">
    <property type="entry name" value="GppA/Ppx_hydrolase"/>
</dbReference>
<dbReference type="InterPro" id="IPR043129">
    <property type="entry name" value="ATPase_NBD"/>
</dbReference>
<organism evidence="2 3">
    <name type="scientific">Campylobacter hominis (strain ATCC BAA-381 / DSM 21671 / CCUG 45161 / LMG 19568 / NCTC 13146 / CH001A)</name>
    <dbReference type="NCBI Taxonomy" id="360107"/>
    <lineage>
        <taxon>Bacteria</taxon>
        <taxon>Pseudomonadati</taxon>
        <taxon>Campylobacterota</taxon>
        <taxon>Epsilonproteobacteria</taxon>
        <taxon>Campylobacterales</taxon>
        <taxon>Campylobacteraceae</taxon>
        <taxon>Campylobacter</taxon>
    </lineage>
</organism>
<dbReference type="PANTHER" id="PTHR30005">
    <property type="entry name" value="EXOPOLYPHOSPHATASE"/>
    <property type="match status" value="1"/>
</dbReference>
<evidence type="ECO:0000313" key="3">
    <source>
        <dbReference type="Proteomes" id="UP000002407"/>
    </source>
</evidence>
<protein>
    <submittedName>
        <fullName evidence="2">Phosphatase, Ppx/GppA family</fullName>
    </submittedName>
</protein>
<dbReference type="PANTHER" id="PTHR30005:SF0">
    <property type="entry name" value="RETROGRADE REGULATION PROTEIN 2"/>
    <property type="match status" value="1"/>
</dbReference>
<dbReference type="InterPro" id="IPR003695">
    <property type="entry name" value="Ppx_GppA_N"/>
</dbReference>
<feature type="domain" description="Ppx/GppA phosphatase N-terminal" evidence="1">
    <location>
        <begin position="21"/>
        <end position="282"/>
    </location>
</feature>
<dbReference type="EMBL" id="CP000776">
    <property type="protein sequence ID" value="ABS52071.1"/>
    <property type="molecule type" value="Genomic_DNA"/>
</dbReference>
<dbReference type="Pfam" id="PF02541">
    <property type="entry name" value="Ppx-GppA"/>
    <property type="match status" value="1"/>
</dbReference>
<evidence type="ECO:0000259" key="1">
    <source>
        <dbReference type="Pfam" id="PF02541"/>
    </source>
</evidence>
<accession>A7I3Y4</accession>
<dbReference type="GO" id="GO:0006357">
    <property type="term" value="P:regulation of transcription by RNA polymerase II"/>
    <property type="evidence" value="ECO:0007669"/>
    <property type="project" value="TreeGrafter"/>
</dbReference>
<proteinExistence type="predicted"/>
<dbReference type="Gene3D" id="3.30.420.150">
    <property type="entry name" value="Exopolyphosphatase. Domain 2"/>
    <property type="match status" value="1"/>
</dbReference>
<sequence>MMLGIDLGSNTLRFALLDENFEILKSSESIVGSARGLKAGGKLAEDAKERILNALEKMSKIFDFSAPNVAVATEAFRMASNSDEFFKTVKSRFGLNFKIIDGINEAKFVRLAIENRLNKLEISHKNAVFIDLGGASTEISNTQNFKSFEFGIIRSLNQNDKIDEITANAVQFLQNLNPDKIILTSGVPTTMSALKFHQTYENYNPKLINGTKLNFKDFENFRQKIAEMDEKTAKIALGENRKDLIICGIILLESLLRNFANSEFIVIDDGLREGVCIAKMKNLI</sequence>
<dbReference type="OrthoDB" id="9793035at2"/>
<dbReference type="AlphaFoldDB" id="A7I3Y4"/>
<dbReference type="KEGG" id="cha:CHAB381_1713"/>
<dbReference type="Gene3D" id="3.30.420.40">
    <property type="match status" value="1"/>
</dbReference>
<dbReference type="CDD" id="cd24054">
    <property type="entry name" value="ASKHA_NBD_AaPPX-GppA_MtPPX2-like"/>
    <property type="match status" value="1"/>
</dbReference>
<gene>
    <name evidence="2" type="ordered locus">CHAB381_1713</name>
</gene>
<reference evidence="3" key="1">
    <citation type="submission" date="2007-07" db="EMBL/GenBank/DDBJ databases">
        <title>Complete genome sequence of Campylobacter hominis ATCC BAA-381, a commensal isolated from the human gastrointestinal tract.</title>
        <authorList>
            <person name="Fouts D.E."/>
            <person name="Mongodin E.F."/>
            <person name="Puiu D."/>
            <person name="Sebastian Y."/>
            <person name="Miller W.G."/>
            <person name="Mandrell R.E."/>
            <person name="Nelson K.E."/>
        </authorList>
    </citation>
    <scope>NUCLEOTIDE SEQUENCE [LARGE SCALE GENOMIC DNA]</scope>
    <source>
        <strain evidence="3">ATCC BAA-381 / LMG 19568 / NCTC 13146 / CH001A</strain>
    </source>
</reference>
<dbReference type="HOGENOM" id="CLU_025908_1_2_7"/>
<dbReference type="RefSeq" id="WP_012109532.1">
    <property type="nucleotide sequence ID" value="NC_009714.1"/>
</dbReference>
<dbReference type="STRING" id="360107.CHAB381_1713"/>
<dbReference type="Proteomes" id="UP000002407">
    <property type="component" value="Chromosome"/>
</dbReference>